<comment type="caution">
    <text evidence="2">The sequence shown here is derived from an EMBL/GenBank/DDBJ whole genome shotgun (WGS) entry which is preliminary data.</text>
</comment>
<dbReference type="EMBL" id="JABFAC010005586">
    <property type="protein sequence ID" value="MBA0633559.1"/>
    <property type="molecule type" value="Genomic_DNA"/>
</dbReference>
<protein>
    <recommendedName>
        <fullName evidence="1">RNase H type-1 domain-containing protein</fullName>
    </recommendedName>
</protein>
<keyword evidence="3" id="KW-1185">Reference proteome</keyword>
<dbReference type="GO" id="GO:0004523">
    <property type="term" value="F:RNA-DNA hybrid ribonuclease activity"/>
    <property type="evidence" value="ECO:0007669"/>
    <property type="project" value="InterPro"/>
</dbReference>
<reference evidence="2 3" key="1">
    <citation type="journal article" date="2019" name="Genome Biol. Evol.">
        <title>Insights into the evolution of the New World diploid cottons (Gossypium, subgenus Houzingenia) based on genome sequencing.</title>
        <authorList>
            <person name="Grover C.E."/>
            <person name="Arick M.A. 2nd"/>
            <person name="Thrash A."/>
            <person name="Conover J.L."/>
            <person name="Sanders W.S."/>
            <person name="Peterson D.G."/>
            <person name="Frelichowski J.E."/>
            <person name="Scheffler J.A."/>
            <person name="Scheffler B.E."/>
            <person name="Wendel J.F."/>
        </authorList>
    </citation>
    <scope>NUCLEOTIDE SEQUENCE [LARGE SCALE GENOMIC DNA]</scope>
    <source>
        <strain evidence="2">27</strain>
        <tissue evidence="2">Leaf</tissue>
    </source>
</reference>
<feature type="non-terminal residue" evidence="2">
    <location>
        <position position="71"/>
    </location>
</feature>
<feature type="domain" description="RNase H type-1" evidence="1">
    <location>
        <begin position="5"/>
        <end position="71"/>
    </location>
</feature>
<evidence type="ECO:0000259" key="1">
    <source>
        <dbReference type="Pfam" id="PF13456"/>
    </source>
</evidence>
<dbReference type="Pfam" id="PF13456">
    <property type="entry name" value="RVT_3"/>
    <property type="match status" value="1"/>
</dbReference>
<evidence type="ECO:0000313" key="2">
    <source>
        <dbReference type="EMBL" id="MBA0633559.1"/>
    </source>
</evidence>
<sequence length="71" mass="8192">TQWGLDLGFLEVEIEGDALFVIKKHTSEKEDRLEISTYIRSTRFICAGYRRCIFRHAPGEANRVAHILANE</sequence>
<feature type="non-terminal residue" evidence="2">
    <location>
        <position position="1"/>
    </location>
</feature>
<organism evidence="2 3">
    <name type="scientific">Gossypium davidsonii</name>
    <name type="common">Davidson's cotton</name>
    <name type="synonym">Gossypium klotzschianum subsp. davidsonii</name>
    <dbReference type="NCBI Taxonomy" id="34287"/>
    <lineage>
        <taxon>Eukaryota</taxon>
        <taxon>Viridiplantae</taxon>
        <taxon>Streptophyta</taxon>
        <taxon>Embryophyta</taxon>
        <taxon>Tracheophyta</taxon>
        <taxon>Spermatophyta</taxon>
        <taxon>Magnoliopsida</taxon>
        <taxon>eudicotyledons</taxon>
        <taxon>Gunneridae</taxon>
        <taxon>Pentapetalae</taxon>
        <taxon>rosids</taxon>
        <taxon>malvids</taxon>
        <taxon>Malvales</taxon>
        <taxon>Malvaceae</taxon>
        <taxon>Malvoideae</taxon>
        <taxon>Gossypium</taxon>
    </lineage>
</organism>
<gene>
    <name evidence="2" type="ORF">Godav_000081</name>
</gene>
<accession>A0A7J8T5D5</accession>
<evidence type="ECO:0000313" key="3">
    <source>
        <dbReference type="Proteomes" id="UP000593561"/>
    </source>
</evidence>
<dbReference type="AlphaFoldDB" id="A0A7J8T5D5"/>
<dbReference type="InterPro" id="IPR002156">
    <property type="entry name" value="RNaseH_domain"/>
</dbReference>
<name>A0A7J8T5D5_GOSDV</name>
<proteinExistence type="predicted"/>
<dbReference type="Proteomes" id="UP000593561">
    <property type="component" value="Unassembled WGS sequence"/>
</dbReference>
<dbReference type="GO" id="GO:0003676">
    <property type="term" value="F:nucleic acid binding"/>
    <property type="evidence" value="ECO:0007669"/>
    <property type="project" value="InterPro"/>
</dbReference>